<evidence type="ECO:0000259" key="1">
    <source>
        <dbReference type="PROSITE" id="PS50112"/>
    </source>
</evidence>
<feature type="domain" description="PAS" evidence="1">
    <location>
        <begin position="1"/>
        <end position="51"/>
    </location>
</feature>
<organism evidence="5 6">
    <name type="scientific">Sphingomonas citri</name>
    <dbReference type="NCBI Taxonomy" id="2862499"/>
    <lineage>
        <taxon>Bacteria</taxon>
        <taxon>Pseudomonadati</taxon>
        <taxon>Pseudomonadota</taxon>
        <taxon>Alphaproteobacteria</taxon>
        <taxon>Sphingomonadales</taxon>
        <taxon>Sphingomonadaceae</taxon>
        <taxon>Sphingomonas</taxon>
    </lineage>
</organism>
<dbReference type="Proteomes" id="UP000759103">
    <property type="component" value="Unassembled WGS sequence"/>
</dbReference>
<comment type="caution">
    <text evidence="5">The sequence shown here is derived from an EMBL/GenBank/DDBJ whole genome shotgun (WGS) entry which is preliminary data.</text>
</comment>
<dbReference type="CDD" id="cd00130">
    <property type="entry name" value="PAS"/>
    <property type="match status" value="2"/>
</dbReference>
<protein>
    <submittedName>
        <fullName evidence="5">EAL domain-containing protein</fullName>
    </submittedName>
</protein>
<dbReference type="PROSITE" id="PS50887">
    <property type="entry name" value="GGDEF"/>
    <property type="match status" value="1"/>
</dbReference>
<evidence type="ECO:0000313" key="6">
    <source>
        <dbReference type="Proteomes" id="UP000759103"/>
    </source>
</evidence>
<dbReference type="InterPro" id="IPR035965">
    <property type="entry name" value="PAS-like_dom_sf"/>
</dbReference>
<reference evidence="5 6" key="1">
    <citation type="submission" date="2021-07" db="EMBL/GenBank/DDBJ databases">
        <title>Sphingomonas sp.</title>
        <authorList>
            <person name="Feng G."/>
            <person name="Li J."/>
            <person name="Pan M."/>
        </authorList>
    </citation>
    <scope>NUCLEOTIDE SEQUENCE [LARGE SCALE GENOMIC DNA]</scope>
    <source>
        <strain evidence="5 6">RRHST34</strain>
    </source>
</reference>
<dbReference type="PANTHER" id="PTHR44757:SF2">
    <property type="entry name" value="BIOFILM ARCHITECTURE MAINTENANCE PROTEIN MBAA"/>
    <property type="match status" value="1"/>
</dbReference>
<feature type="domain" description="PAC" evidence="2">
    <location>
        <begin position="199"/>
        <end position="251"/>
    </location>
</feature>
<dbReference type="PROSITE" id="PS50883">
    <property type="entry name" value="EAL"/>
    <property type="match status" value="1"/>
</dbReference>
<dbReference type="CDD" id="cd01949">
    <property type="entry name" value="GGDEF"/>
    <property type="match status" value="1"/>
</dbReference>
<evidence type="ECO:0000259" key="3">
    <source>
        <dbReference type="PROSITE" id="PS50883"/>
    </source>
</evidence>
<evidence type="ECO:0000259" key="2">
    <source>
        <dbReference type="PROSITE" id="PS50113"/>
    </source>
</evidence>
<evidence type="ECO:0000259" key="4">
    <source>
        <dbReference type="PROSITE" id="PS50887"/>
    </source>
</evidence>
<dbReference type="SMART" id="SM00052">
    <property type="entry name" value="EAL"/>
    <property type="match status" value="1"/>
</dbReference>
<dbReference type="Pfam" id="PF00563">
    <property type="entry name" value="EAL"/>
    <property type="match status" value="1"/>
</dbReference>
<gene>
    <name evidence="5" type="ORF">KZ820_06580</name>
</gene>
<dbReference type="SUPFAM" id="SSF141868">
    <property type="entry name" value="EAL domain-like"/>
    <property type="match status" value="1"/>
</dbReference>
<dbReference type="PROSITE" id="PS50112">
    <property type="entry name" value="PAS"/>
    <property type="match status" value="2"/>
</dbReference>
<feature type="domain" description="EAL" evidence="3">
    <location>
        <begin position="421"/>
        <end position="671"/>
    </location>
</feature>
<dbReference type="InterPro" id="IPR052155">
    <property type="entry name" value="Biofilm_reg_signaling"/>
</dbReference>
<dbReference type="Gene3D" id="3.20.20.450">
    <property type="entry name" value="EAL domain"/>
    <property type="match status" value="1"/>
</dbReference>
<dbReference type="RefSeq" id="WP_219747762.1">
    <property type="nucleotide sequence ID" value="NZ_JAHXZN010000001.1"/>
</dbReference>
<dbReference type="InterPro" id="IPR035919">
    <property type="entry name" value="EAL_sf"/>
</dbReference>
<dbReference type="NCBIfam" id="TIGR00254">
    <property type="entry name" value="GGDEF"/>
    <property type="match status" value="1"/>
</dbReference>
<dbReference type="PROSITE" id="PS50113">
    <property type="entry name" value="PAC"/>
    <property type="match status" value="2"/>
</dbReference>
<keyword evidence="6" id="KW-1185">Reference proteome</keyword>
<dbReference type="Pfam" id="PF08448">
    <property type="entry name" value="PAS_4"/>
    <property type="match status" value="2"/>
</dbReference>
<dbReference type="SUPFAM" id="SSF55785">
    <property type="entry name" value="PYP-like sensor domain (PAS domain)"/>
    <property type="match status" value="2"/>
</dbReference>
<feature type="domain" description="PAC" evidence="2">
    <location>
        <begin position="75"/>
        <end position="125"/>
    </location>
</feature>
<dbReference type="InterPro" id="IPR029787">
    <property type="entry name" value="Nucleotide_cyclase"/>
</dbReference>
<dbReference type="InterPro" id="IPR001610">
    <property type="entry name" value="PAC"/>
</dbReference>
<dbReference type="InterPro" id="IPR001633">
    <property type="entry name" value="EAL_dom"/>
</dbReference>
<dbReference type="PANTHER" id="PTHR44757">
    <property type="entry name" value="DIGUANYLATE CYCLASE DGCP"/>
    <property type="match status" value="1"/>
</dbReference>
<name>A0ABS7BLD0_9SPHN</name>
<dbReference type="InterPro" id="IPR013656">
    <property type="entry name" value="PAS_4"/>
</dbReference>
<dbReference type="CDD" id="cd01948">
    <property type="entry name" value="EAL"/>
    <property type="match status" value="1"/>
</dbReference>
<accession>A0ABS7BLD0</accession>
<dbReference type="SMART" id="SM00086">
    <property type="entry name" value="PAC"/>
    <property type="match status" value="2"/>
</dbReference>
<dbReference type="InterPro" id="IPR043128">
    <property type="entry name" value="Rev_trsase/Diguanyl_cyclase"/>
</dbReference>
<dbReference type="EMBL" id="JAHXZN010000001">
    <property type="protein sequence ID" value="MBW6530395.1"/>
    <property type="molecule type" value="Genomic_DNA"/>
</dbReference>
<dbReference type="NCBIfam" id="TIGR00229">
    <property type="entry name" value="sensory_box"/>
    <property type="match status" value="2"/>
</dbReference>
<dbReference type="InterPro" id="IPR000700">
    <property type="entry name" value="PAS-assoc_C"/>
</dbReference>
<dbReference type="InterPro" id="IPR000160">
    <property type="entry name" value="GGDEF_dom"/>
</dbReference>
<dbReference type="SMART" id="SM00091">
    <property type="entry name" value="PAS"/>
    <property type="match status" value="2"/>
</dbReference>
<dbReference type="Gene3D" id="3.30.450.20">
    <property type="entry name" value="PAS domain"/>
    <property type="match status" value="2"/>
</dbReference>
<proteinExistence type="predicted"/>
<dbReference type="SMART" id="SM00267">
    <property type="entry name" value="GGDEF"/>
    <property type="match status" value="1"/>
</dbReference>
<feature type="domain" description="GGDEF" evidence="4">
    <location>
        <begin position="279"/>
        <end position="412"/>
    </location>
</feature>
<dbReference type="Pfam" id="PF00990">
    <property type="entry name" value="GGDEF"/>
    <property type="match status" value="1"/>
</dbReference>
<evidence type="ECO:0000313" key="5">
    <source>
        <dbReference type="EMBL" id="MBW6530395.1"/>
    </source>
</evidence>
<dbReference type="Gene3D" id="3.30.70.270">
    <property type="match status" value="1"/>
</dbReference>
<feature type="domain" description="PAS" evidence="1">
    <location>
        <begin position="126"/>
        <end position="173"/>
    </location>
</feature>
<dbReference type="InterPro" id="IPR000014">
    <property type="entry name" value="PAS"/>
</dbReference>
<sequence length="701" mass="75734">MAAKVADVTSDAILCADASGRITYWNAAAECMFGHAAEVAIGSPLSIIMPEGFRGAHARGFARAAAGGAMTLQGKPVELIGLRADGETFPIELSLGRWHDGATVAFAAIVRDISSRKLLEHEREQARVFLDTVIENLPAMLFVKNAEDQRYLLMNKAGAELAGRPQSDFVGRTDSELFPGRGEAYEARDRAAEARPGVHVFEGNYVRADGRRFTLRTKRLVIDPAPGGKRLLLGITEDMTEARRAQAEVRRLAEYDSLTGLRNRAGFVERIDTLVAATTPFTVLSIDLDRFKSVNDQFGHLAGDEVLGEVGVRLGRVVSAGDVVARVGGDEFALILVGDDAGARARALAPIIVAALEVPITTNRALAYIGCSIGGAAFPTDGGTPIEVRQAADLALYRAKENGRGSTCFYDAALDAALREHRRLEQALRLALEQDLIDVAFQPVLSTETRLVTSFEALARWHHPAKGPIPPSEFIALAEECGLVEALGTNVLRRACDAARSWPDDVSVAVNLSPLQFQTGRLCETVRSVLAASGLRAGRLQLEVTEGLLIRDVERTFQQLEELRAIGIQILMDDFGVGYSSLSYFQRFRFDKVKIDRSFVETAPTALAAQAIIQAVTQVGQTLGMGVVAEGVETEEQMQMLVSLGCTHVQGYLLGRPLVESMVRDFLHANRGMAKRLAAPTARHDDDVALYSSASSSIALP</sequence>
<dbReference type="SUPFAM" id="SSF55073">
    <property type="entry name" value="Nucleotide cyclase"/>
    <property type="match status" value="1"/>
</dbReference>